<dbReference type="RefSeq" id="WP_343759508.1">
    <property type="nucleotide sequence ID" value="NZ_BAAADB010000029.1"/>
</dbReference>
<proteinExistence type="predicted"/>
<comment type="caution">
    <text evidence="1">The sequence shown here is derived from an EMBL/GenBank/DDBJ whole genome shotgun (WGS) entry which is preliminary data.</text>
</comment>
<evidence type="ECO:0000313" key="1">
    <source>
        <dbReference type="EMBL" id="GAA0516906.1"/>
    </source>
</evidence>
<dbReference type="EMBL" id="BAAADB010000029">
    <property type="protein sequence ID" value="GAA0516906.1"/>
    <property type="molecule type" value="Genomic_DNA"/>
</dbReference>
<sequence>MTAAPALPSPTPPPVTGAGFTVTLPAFTGSLADLASALRSGRVGPGEVPLLTLTRDVLTWAQAMTGGPLEGAHPDLLPTLAAVIALKARLLLPQPEPDGSDEGGEWFEPLDDVLGGVEALAELDALVGFLAARRREREGLIPARPVPVNLPRRERPRNPQGSLARLVKAAQNAVRQVEVPLLARDRLSLADALGALRAFGTRLRTFTFRGIPAQDWGEQTTYFAALLEGVKEGNFSVQQDETFGDIQVQSHLREASDPD</sequence>
<accession>A0ABN1CDD7</accession>
<reference evidence="1 2" key="1">
    <citation type="journal article" date="2019" name="Int. J. Syst. Evol. Microbiol.">
        <title>The Global Catalogue of Microorganisms (GCM) 10K type strain sequencing project: providing services to taxonomists for standard genome sequencing and annotation.</title>
        <authorList>
            <consortium name="The Broad Institute Genomics Platform"/>
            <consortium name="The Broad Institute Genome Sequencing Center for Infectious Disease"/>
            <person name="Wu L."/>
            <person name="Ma J."/>
        </authorList>
    </citation>
    <scope>NUCLEOTIDE SEQUENCE [LARGE SCALE GENOMIC DNA]</scope>
    <source>
        <strain evidence="1 2">JCM 14368</strain>
    </source>
</reference>
<evidence type="ECO:0000313" key="2">
    <source>
        <dbReference type="Proteomes" id="UP001500191"/>
    </source>
</evidence>
<name>A0ABN1CDD7_9DEIO</name>
<keyword evidence="2" id="KW-1185">Reference proteome</keyword>
<dbReference type="Proteomes" id="UP001500191">
    <property type="component" value="Unassembled WGS sequence"/>
</dbReference>
<organism evidence="1 2">
    <name type="scientific">Deinococcus depolymerans</name>
    <dbReference type="NCBI Taxonomy" id="392408"/>
    <lineage>
        <taxon>Bacteria</taxon>
        <taxon>Thermotogati</taxon>
        <taxon>Deinococcota</taxon>
        <taxon>Deinococci</taxon>
        <taxon>Deinococcales</taxon>
        <taxon>Deinococcaceae</taxon>
        <taxon>Deinococcus</taxon>
    </lineage>
</organism>
<gene>
    <name evidence="1" type="ORF">GCM10008937_25530</name>
</gene>
<protein>
    <submittedName>
        <fullName evidence="1">ScpA family protein</fullName>
    </submittedName>
</protein>